<name>A0ACC2N595_9HYME</name>
<protein>
    <submittedName>
        <fullName evidence="1">Uncharacterized protein</fullName>
    </submittedName>
</protein>
<dbReference type="EMBL" id="CM056744">
    <property type="protein sequence ID" value="KAJ8666338.1"/>
    <property type="molecule type" value="Genomic_DNA"/>
</dbReference>
<organism evidence="1 2">
    <name type="scientific">Eretmocerus hayati</name>
    <dbReference type="NCBI Taxonomy" id="131215"/>
    <lineage>
        <taxon>Eukaryota</taxon>
        <taxon>Metazoa</taxon>
        <taxon>Ecdysozoa</taxon>
        <taxon>Arthropoda</taxon>
        <taxon>Hexapoda</taxon>
        <taxon>Insecta</taxon>
        <taxon>Pterygota</taxon>
        <taxon>Neoptera</taxon>
        <taxon>Endopterygota</taxon>
        <taxon>Hymenoptera</taxon>
        <taxon>Apocrita</taxon>
        <taxon>Proctotrupomorpha</taxon>
        <taxon>Chalcidoidea</taxon>
        <taxon>Aphelinidae</taxon>
        <taxon>Aphelininae</taxon>
        <taxon>Eretmocerus</taxon>
    </lineage>
</organism>
<reference evidence="1" key="1">
    <citation type="submission" date="2023-04" db="EMBL/GenBank/DDBJ databases">
        <title>A chromosome-level genome assembly of the parasitoid wasp Eretmocerus hayati.</title>
        <authorList>
            <person name="Zhong Y."/>
            <person name="Liu S."/>
            <person name="Liu Y."/>
        </authorList>
    </citation>
    <scope>NUCLEOTIDE SEQUENCE</scope>
    <source>
        <strain evidence="1">ZJU_SS_LIU_2023</strain>
    </source>
</reference>
<evidence type="ECO:0000313" key="1">
    <source>
        <dbReference type="EMBL" id="KAJ8666338.1"/>
    </source>
</evidence>
<gene>
    <name evidence="1" type="ORF">QAD02_008000</name>
</gene>
<keyword evidence="2" id="KW-1185">Reference proteome</keyword>
<evidence type="ECO:0000313" key="2">
    <source>
        <dbReference type="Proteomes" id="UP001239111"/>
    </source>
</evidence>
<accession>A0ACC2N595</accession>
<sequence>MPFFKVHTADGSKCSMVKADTADQVISGARKKLGLPDTTECKLVMQDRKSPLDDDVVEFASAQANMLEIILIIDEEDDDEPMDDDPADPTLERAQPRGNSTVGARRVDVDLNEIVKKLPKSLRNHLNKGTYLDSDQRLVVSNAIKDYMIEGIQETSRSTNRPLSTMISEKYPECFVLKLENEVVDNGCNALIDSVHNALQYRLARSRRNKRPRKVDSDTEELTRRRKMYSPNRNHNEYGCVAYSPDLPDGEMEELQDMKRARLVEIYKARDRKNSKGVMPLMRSTYPTQRFLLNATERNLVTILQDWPYLRGFGCLIEHSSILLGKNVSDVWIDSMANSFKEMRLFV</sequence>
<proteinExistence type="predicted"/>
<dbReference type="Proteomes" id="UP001239111">
    <property type="component" value="Chromosome 4"/>
</dbReference>
<comment type="caution">
    <text evidence="1">The sequence shown here is derived from an EMBL/GenBank/DDBJ whole genome shotgun (WGS) entry which is preliminary data.</text>
</comment>